<proteinExistence type="predicted"/>
<dbReference type="Proteomes" id="UP001419268">
    <property type="component" value="Unassembled WGS sequence"/>
</dbReference>
<feature type="region of interest" description="Disordered" evidence="1">
    <location>
        <begin position="143"/>
        <end position="164"/>
    </location>
</feature>
<name>A0AAP0JV13_9MAGN</name>
<protein>
    <submittedName>
        <fullName evidence="2">Uncharacterized protein</fullName>
    </submittedName>
</protein>
<comment type="caution">
    <text evidence="2">The sequence shown here is derived from an EMBL/GenBank/DDBJ whole genome shotgun (WGS) entry which is preliminary data.</text>
</comment>
<evidence type="ECO:0000313" key="2">
    <source>
        <dbReference type="EMBL" id="KAK9140712.1"/>
    </source>
</evidence>
<reference evidence="2 3" key="1">
    <citation type="submission" date="2024-01" db="EMBL/GenBank/DDBJ databases">
        <title>Genome assemblies of Stephania.</title>
        <authorList>
            <person name="Yang L."/>
        </authorList>
    </citation>
    <scope>NUCLEOTIDE SEQUENCE [LARGE SCALE GENOMIC DNA]</scope>
    <source>
        <strain evidence="2">JXDWG</strain>
        <tissue evidence="2">Leaf</tissue>
    </source>
</reference>
<sequence length="190" mass="21786">MSTPTFATYIVESSSNGIFIRGVVHWLGSFLNAATKPEKRVIAFDLECEEYRKIPLPDHQKNNINDYARLNAWGESICLFIKDHRDWLSHIFVMKEYGVTDSWYDNKLLLQQKGLHYLVLYDTKSSKTAKVNSGEDLEKVFNAPRKGFRRRPEGGAAGEEAPARRLARLERAAGDEIGEEEPLELERRRG</sequence>
<dbReference type="AlphaFoldDB" id="A0AAP0JV13"/>
<evidence type="ECO:0000256" key="1">
    <source>
        <dbReference type="SAM" id="MobiDB-lite"/>
    </source>
</evidence>
<gene>
    <name evidence="2" type="ORF">Scep_010393</name>
</gene>
<organism evidence="2 3">
    <name type="scientific">Stephania cephalantha</name>
    <dbReference type="NCBI Taxonomy" id="152367"/>
    <lineage>
        <taxon>Eukaryota</taxon>
        <taxon>Viridiplantae</taxon>
        <taxon>Streptophyta</taxon>
        <taxon>Embryophyta</taxon>
        <taxon>Tracheophyta</taxon>
        <taxon>Spermatophyta</taxon>
        <taxon>Magnoliopsida</taxon>
        <taxon>Ranunculales</taxon>
        <taxon>Menispermaceae</taxon>
        <taxon>Menispermoideae</taxon>
        <taxon>Cissampelideae</taxon>
        <taxon>Stephania</taxon>
    </lineage>
</organism>
<evidence type="ECO:0000313" key="3">
    <source>
        <dbReference type="Proteomes" id="UP001419268"/>
    </source>
</evidence>
<dbReference type="EMBL" id="JBBNAG010000004">
    <property type="protein sequence ID" value="KAK9140712.1"/>
    <property type="molecule type" value="Genomic_DNA"/>
</dbReference>
<keyword evidence="3" id="KW-1185">Reference proteome</keyword>
<accession>A0AAP0JV13</accession>
<feature type="region of interest" description="Disordered" evidence="1">
    <location>
        <begin position="171"/>
        <end position="190"/>
    </location>
</feature>